<dbReference type="Proteomes" id="UP000030758">
    <property type="component" value="Unassembled WGS sequence"/>
</dbReference>
<dbReference type="EMBL" id="KL367894">
    <property type="protein sequence ID" value="KFD59481.1"/>
    <property type="molecule type" value="Genomic_DNA"/>
</dbReference>
<sequence length="70" mass="7624">MAHSFTIQCSGFHSASLNAEYSMHCGAMDPDYMQWSPCSEAQCIPIECSGFDAASLNEENSMHCGTKDPD</sequence>
<name>A0A085MQI5_9BILA</name>
<dbReference type="AlphaFoldDB" id="A0A085MQI5"/>
<evidence type="ECO:0000313" key="1">
    <source>
        <dbReference type="EMBL" id="KFD59481.1"/>
    </source>
</evidence>
<accession>A0A085MQI5</accession>
<protein>
    <submittedName>
        <fullName evidence="1">Uncharacterized protein</fullName>
    </submittedName>
</protein>
<proteinExistence type="predicted"/>
<gene>
    <name evidence="1" type="ORF">M514_28340</name>
</gene>
<reference evidence="1" key="1">
    <citation type="journal article" date="2014" name="Nat. Genet.">
        <title>Genome and transcriptome of the porcine whipworm Trichuris suis.</title>
        <authorList>
            <person name="Jex A.R."/>
            <person name="Nejsum P."/>
            <person name="Schwarz E.M."/>
            <person name="Hu L."/>
            <person name="Young N.D."/>
            <person name="Hall R.S."/>
            <person name="Korhonen P.K."/>
            <person name="Liao S."/>
            <person name="Thamsborg S."/>
            <person name="Xia J."/>
            <person name="Xu P."/>
            <person name="Wang S."/>
            <person name="Scheerlinck J.P."/>
            <person name="Hofmann A."/>
            <person name="Sternberg P.W."/>
            <person name="Wang J."/>
            <person name="Gasser R.B."/>
        </authorList>
    </citation>
    <scope>NUCLEOTIDE SEQUENCE [LARGE SCALE GENOMIC DNA]</scope>
    <source>
        <strain evidence="1">DCEP-RM93F</strain>
    </source>
</reference>
<organism evidence="1">
    <name type="scientific">Trichuris suis</name>
    <name type="common">pig whipworm</name>
    <dbReference type="NCBI Taxonomy" id="68888"/>
    <lineage>
        <taxon>Eukaryota</taxon>
        <taxon>Metazoa</taxon>
        <taxon>Ecdysozoa</taxon>
        <taxon>Nematoda</taxon>
        <taxon>Enoplea</taxon>
        <taxon>Dorylaimia</taxon>
        <taxon>Trichinellida</taxon>
        <taxon>Trichuridae</taxon>
        <taxon>Trichuris</taxon>
    </lineage>
</organism>